<evidence type="ECO:0000313" key="2">
    <source>
        <dbReference type="EMBL" id="KAJ8662318.1"/>
    </source>
</evidence>
<evidence type="ECO:0000256" key="1">
    <source>
        <dbReference type="SAM" id="MobiDB-lite"/>
    </source>
</evidence>
<feature type="compositionally biased region" description="Low complexity" evidence="1">
    <location>
        <begin position="146"/>
        <end position="166"/>
    </location>
</feature>
<name>A0AAD7Y2B6_9FUNG</name>
<dbReference type="GeneID" id="83209429"/>
<keyword evidence="3" id="KW-1185">Reference proteome</keyword>
<feature type="compositionally biased region" description="Polar residues" evidence="1">
    <location>
        <begin position="23"/>
        <end position="39"/>
    </location>
</feature>
<dbReference type="RefSeq" id="XP_058347231.1">
    <property type="nucleotide sequence ID" value="XM_058482100.1"/>
</dbReference>
<accession>A0AAD7Y2B6</accession>
<organism evidence="2 3">
    <name type="scientific">Lichtheimia ornata</name>
    <dbReference type="NCBI Taxonomy" id="688661"/>
    <lineage>
        <taxon>Eukaryota</taxon>
        <taxon>Fungi</taxon>
        <taxon>Fungi incertae sedis</taxon>
        <taxon>Mucoromycota</taxon>
        <taxon>Mucoromycotina</taxon>
        <taxon>Mucoromycetes</taxon>
        <taxon>Mucorales</taxon>
        <taxon>Lichtheimiaceae</taxon>
        <taxon>Lichtheimia</taxon>
    </lineage>
</organism>
<protein>
    <submittedName>
        <fullName evidence="2">Uncharacterized protein</fullName>
    </submittedName>
</protein>
<gene>
    <name evidence="2" type="ORF">O0I10_002011</name>
</gene>
<comment type="caution">
    <text evidence="2">The sequence shown here is derived from an EMBL/GenBank/DDBJ whole genome shotgun (WGS) entry which is preliminary data.</text>
</comment>
<dbReference type="AlphaFoldDB" id="A0AAD7Y2B6"/>
<feature type="region of interest" description="Disordered" evidence="1">
    <location>
        <begin position="1"/>
        <end position="233"/>
    </location>
</feature>
<feature type="compositionally biased region" description="Basic residues" evidence="1">
    <location>
        <begin position="206"/>
        <end position="222"/>
    </location>
</feature>
<dbReference type="EMBL" id="JARTCD010000005">
    <property type="protein sequence ID" value="KAJ8662318.1"/>
    <property type="molecule type" value="Genomic_DNA"/>
</dbReference>
<proteinExistence type="predicted"/>
<feature type="compositionally biased region" description="Polar residues" evidence="1">
    <location>
        <begin position="103"/>
        <end position="116"/>
    </location>
</feature>
<evidence type="ECO:0000313" key="3">
    <source>
        <dbReference type="Proteomes" id="UP001234581"/>
    </source>
</evidence>
<reference evidence="2 3" key="1">
    <citation type="submission" date="2023-03" db="EMBL/GenBank/DDBJ databases">
        <title>Genome sequence of Lichtheimia ornata CBS 291.66.</title>
        <authorList>
            <person name="Mohabir J.T."/>
            <person name="Shea T.P."/>
            <person name="Kurbessoian T."/>
            <person name="Berby B."/>
            <person name="Fontaine J."/>
            <person name="Livny J."/>
            <person name="Gnirke A."/>
            <person name="Stajich J.E."/>
            <person name="Cuomo C.A."/>
        </authorList>
    </citation>
    <scope>NUCLEOTIDE SEQUENCE [LARGE SCALE GENOMIC DNA]</scope>
    <source>
        <strain evidence="2">CBS 291.66</strain>
    </source>
</reference>
<sequence length="233" mass="25588">MKPEAHLPTHTSSNIALDMPMTPDSSSSRPGHLSVSESESGIEASMSSMGEEDDDDHQRRSQAMTDQDPPLLQRAMRSAKRSAAQAHHKPLHGGFARRMGDGSSMTASQQPQTSDLDSLPREEQDMVMAGVANATMGTDPVVMSTSSSSSIDSIQGIDEQQQQQSQHYPMQPQPRNIPTPSSGYDGDSEGTTADTNRPPLSNRSMEHHHHFRHHHHHHHHHPSTVPAKHQMTD</sequence>
<dbReference type="Proteomes" id="UP001234581">
    <property type="component" value="Unassembled WGS sequence"/>
</dbReference>
<feature type="compositionally biased region" description="Polar residues" evidence="1">
    <location>
        <begin position="189"/>
        <end position="203"/>
    </location>
</feature>